<dbReference type="AlphaFoldDB" id="A0A494WWB5"/>
<evidence type="ECO:0000313" key="1">
    <source>
        <dbReference type="EMBL" id="RKO67799.1"/>
    </source>
</evidence>
<dbReference type="RefSeq" id="WP_121452195.1">
    <property type="nucleotide sequence ID" value="NZ_RBWE01000001.1"/>
</dbReference>
<comment type="caution">
    <text evidence="1">The sequence shown here is derived from an EMBL/GenBank/DDBJ whole genome shotgun (WGS) entry which is preliminary data.</text>
</comment>
<sequence length="95" mass="10869">MKRLDCQEELNIGRKEVEAYLDELYSRFKNKEGGEQLKSLAQQFVETMVVYEEEIEVILKITLVTGGGGGPYHIKSTAERLELKNYCHQSTAITE</sequence>
<keyword evidence="2" id="KW-1185">Reference proteome</keyword>
<evidence type="ECO:0000313" key="2">
    <source>
        <dbReference type="Proteomes" id="UP000271256"/>
    </source>
</evidence>
<gene>
    <name evidence="1" type="ORF">D7024_13150</name>
</gene>
<reference evidence="1 2" key="1">
    <citation type="submission" date="2018-10" db="EMBL/GenBank/DDBJ databases">
        <authorList>
            <person name="Grouzdev D.S."/>
            <person name="Krutkina M.S."/>
            <person name="Tourova T.P."/>
            <person name="Nazina T.N."/>
        </authorList>
    </citation>
    <scope>NUCLEOTIDE SEQUENCE [LARGE SCALE GENOMIC DNA]</scope>
    <source>
        <strain evidence="1 2">435</strain>
    </source>
</reference>
<protein>
    <submittedName>
        <fullName evidence="1">Uncharacterized protein</fullName>
    </submittedName>
</protein>
<accession>A0A494WWB5</accession>
<dbReference type="OrthoDB" id="1094757at2"/>
<name>A0A494WWB5_9FIRM</name>
<proteinExistence type="predicted"/>
<dbReference type="Proteomes" id="UP000271256">
    <property type="component" value="Unassembled WGS sequence"/>
</dbReference>
<organism evidence="1 2">
    <name type="scientific">Desulfofundulus salinus</name>
    <dbReference type="NCBI Taxonomy" id="2419843"/>
    <lineage>
        <taxon>Bacteria</taxon>
        <taxon>Bacillati</taxon>
        <taxon>Bacillota</taxon>
        <taxon>Clostridia</taxon>
        <taxon>Eubacteriales</taxon>
        <taxon>Peptococcaceae</taxon>
        <taxon>Desulfofundulus</taxon>
    </lineage>
</organism>
<dbReference type="EMBL" id="RBWE01000001">
    <property type="protein sequence ID" value="RKO67799.1"/>
    <property type="molecule type" value="Genomic_DNA"/>
</dbReference>